<dbReference type="Gene3D" id="2.40.50.100">
    <property type="match status" value="2"/>
</dbReference>
<feature type="compositionally biased region" description="Low complexity" evidence="1">
    <location>
        <begin position="473"/>
        <end position="498"/>
    </location>
</feature>
<dbReference type="Gene3D" id="2.40.30.170">
    <property type="match status" value="1"/>
</dbReference>
<sequence>MGERFGRALARTSRRGTRTWIVIGVVAVIVVAAGSATLAATGSSGPDYRTATAVRATVAQTLDSTGVVSPASQASVTFPVSGTVASVAVTPGDHVEAGQTLATLDAATLSAAVDSAAATLATNQAKLISDEAGEGGLGASTAAGSTASYAGGPATIEPIALATGGARPADRTASTSTTPGPTDSGPASSGSTASGSTASRNGGAVAAARAAITKAQKSLITAQRTADADLAVATTDLGQEKTTCAAFIDATATAGTAAPPATDGSPATAAGPSPAGAGRSGGTVHAAPPAQATPPVHTAPSAHAAPPAHTTPPVHTDPLTPNSPVPAASAPAASAPATSAPATPVPATPVPATSGPATSTPASSTPTVGQAPTTTGASASVSAAPASFASGLRVIESVQRWDAQSVTSAVPAATGTAAGTAAASACSALLSTVLTDQQLVSTAQGVVTQDEATLGNAIETLVALAPTFDFSESTPSTGGSTSTDAAPGRPAAGTATAGSAGGAGGAGGARSARSGGSGGASGSSGSARSGGAASSARGGAQGVPASPAQIAADQATVDAAQAALTQAKDELIQTTLVSPLAGTVGAVGLTVGESVQAASTASGGSGITVIGAGTSYEVETSVTDSDLAKVRVGQAASAIVDGSTTALTGKVVGIGLLPTSSLSSGSSSGGSGASSSVSYPVTISLNRASQRIFSGSDADVSIVIAQAANAIAVPSSALRSLGQLHTVTVVRSGKATATIVGVGAAGTTLTQITSGLKVGDRVVLADLSTPLPSAGGTTNGRGGGLGGAFGGGGLGAGGLNAGGLGGGRAGGLGGGRAG</sequence>
<dbReference type="PANTHER" id="PTHR30469:SF33">
    <property type="entry name" value="SLR1207 PROTEIN"/>
    <property type="match status" value="1"/>
</dbReference>
<feature type="compositionally biased region" description="Low complexity" evidence="1">
    <location>
        <begin position="293"/>
        <end position="342"/>
    </location>
</feature>
<feature type="region of interest" description="Disordered" evidence="1">
    <location>
        <begin position="164"/>
        <end position="200"/>
    </location>
</feature>
<protein>
    <submittedName>
        <fullName evidence="4">HlyD family secretion protein/Biotin-lipoyl like</fullName>
    </submittedName>
</protein>
<keyword evidence="2" id="KW-0812">Transmembrane</keyword>
<dbReference type="GO" id="GO:1990281">
    <property type="term" value="C:efflux pump complex"/>
    <property type="evidence" value="ECO:0007669"/>
    <property type="project" value="TreeGrafter"/>
</dbReference>
<dbReference type="EMBL" id="JYFN01000072">
    <property type="protein sequence ID" value="KJE20082.1"/>
    <property type="molecule type" value="Genomic_DNA"/>
</dbReference>
<organism evidence="4 5">
    <name type="scientific">Frankia torreyi</name>
    <dbReference type="NCBI Taxonomy" id="1856"/>
    <lineage>
        <taxon>Bacteria</taxon>
        <taxon>Bacillati</taxon>
        <taxon>Actinomycetota</taxon>
        <taxon>Actinomycetes</taxon>
        <taxon>Frankiales</taxon>
        <taxon>Frankiaceae</taxon>
        <taxon>Frankia</taxon>
    </lineage>
</organism>
<feature type="region of interest" description="Disordered" evidence="1">
    <location>
        <begin position="472"/>
        <end position="547"/>
    </location>
</feature>
<reference evidence="5" key="1">
    <citation type="submission" date="2015-02" db="EMBL/GenBank/DDBJ databases">
        <title>Draft Genome of Frankia sp. CpI1-S.</title>
        <authorList>
            <person name="Oshone R.T."/>
            <person name="Ngom M."/>
            <person name="Ghodhbane-Gtari F."/>
            <person name="Gtari M."/>
            <person name="Morris K."/>
            <person name="Thomas K."/>
            <person name="Sen A."/>
            <person name="Tisa L.S."/>
        </authorList>
    </citation>
    <scope>NUCLEOTIDE SEQUENCE [LARGE SCALE GENOMIC DNA]</scope>
    <source>
        <strain evidence="5">CpI1-S</strain>
    </source>
</reference>
<dbReference type="PANTHER" id="PTHR30469">
    <property type="entry name" value="MULTIDRUG RESISTANCE PROTEIN MDTA"/>
    <property type="match status" value="1"/>
</dbReference>
<evidence type="ECO:0000259" key="3">
    <source>
        <dbReference type="Pfam" id="PF25967"/>
    </source>
</evidence>
<dbReference type="Gene3D" id="1.10.287.470">
    <property type="entry name" value="Helix hairpin bin"/>
    <property type="match status" value="2"/>
</dbReference>
<feature type="compositionally biased region" description="Low complexity" evidence="1">
    <location>
        <begin position="256"/>
        <end position="277"/>
    </location>
</feature>
<dbReference type="Pfam" id="PF25967">
    <property type="entry name" value="RND-MFP_C"/>
    <property type="match status" value="1"/>
</dbReference>
<dbReference type="Proteomes" id="UP000032545">
    <property type="component" value="Unassembled WGS sequence"/>
</dbReference>
<feature type="compositionally biased region" description="Low complexity" evidence="1">
    <location>
        <begin position="350"/>
        <end position="378"/>
    </location>
</feature>
<evidence type="ECO:0000256" key="1">
    <source>
        <dbReference type="SAM" id="MobiDB-lite"/>
    </source>
</evidence>
<reference evidence="4 5" key="2">
    <citation type="journal article" date="2016" name="Genome Announc.">
        <title>Permanent Draft Genome Sequences for Two Variants of Frankia sp. Strain CpI1, the First Frankia Strain Isolated from Root Nodules of Comptonia peregrina.</title>
        <authorList>
            <person name="Oshone R."/>
            <person name="Hurst S.G.IV."/>
            <person name="Abebe-Akele F."/>
            <person name="Simpson S."/>
            <person name="Morris K."/>
            <person name="Thomas W.K."/>
            <person name="Tisa L.S."/>
        </authorList>
    </citation>
    <scope>NUCLEOTIDE SEQUENCE [LARGE SCALE GENOMIC DNA]</scope>
    <source>
        <strain evidence="5">CpI1-S</strain>
    </source>
</reference>
<comment type="caution">
    <text evidence="4">The sequence shown here is derived from an EMBL/GenBank/DDBJ whole genome shotgun (WGS) entry which is preliminary data.</text>
</comment>
<evidence type="ECO:0000313" key="5">
    <source>
        <dbReference type="Proteomes" id="UP000032545"/>
    </source>
</evidence>
<dbReference type="SUPFAM" id="SSF111369">
    <property type="entry name" value="HlyD-like secretion proteins"/>
    <property type="match status" value="2"/>
</dbReference>
<feature type="transmembrane region" description="Helical" evidence="2">
    <location>
        <begin position="20"/>
        <end position="40"/>
    </location>
</feature>
<feature type="region of interest" description="Disordered" evidence="1">
    <location>
        <begin position="256"/>
        <end position="378"/>
    </location>
</feature>
<keyword evidence="5" id="KW-1185">Reference proteome</keyword>
<evidence type="ECO:0000313" key="4">
    <source>
        <dbReference type="EMBL" id="KJE20082.1"/>
    </source>
</evidence>
<dbReference type="PATRIC" id="fig|1502723.3.peg.6243"/>
<proteinExistence type="predicted"/>
<keyword evidence="2" id="KW-1133">Transmembrane helix</keyword>
<dbReference type="OrthoDB" id="5141338at2"/>
<dbReference type="AlphaFoldDB" id="A0A0D8B9M5"/>
<accession>A0A0D8B9M5</accession>
<name>A0A0D8B9M5_9ACTN</name>
<evidence type="ECO:0000256" key="2">
    <source>
        <dbReference type="SAM" id="Phobius"/>
    </source>
</evidence>
<dbReference type="InterPro" id="IPR058627">
    <property type="entry name" value="MdtA-like_C"/>
</dbReference>
<dbReference type="RefSeq" id="WP_044888083.1">
    <property type="nucleotide sequence ID" value="NZ_JYFN01000072.1"/>
</dbReference>
<feature type="compositionally biased region" description="Low complexity" evidence="1">
    <location>
        <begin position="523"/>
        <end position="538"/>
    </location>
</feature>
<dbReference type="GO" id="GO:0015562">
    <property type="term" value="F:efflux transmembrane transporter activity"/>
    <property type="evidence" value="ECO:0007669"/>
    <property type="project" value="TreeGrafter"/>
</dbReference>
<feature type="compositionally biased region" description="Low complexity" evidence="1">
    <location>
        <begin position="172"/>
        <end position="200"/>
    </location>
</feature>
<keyword evidence="2" id="KW-0472">Membrane</keyword>
<feature type="domain" description="Multidrug resistance protein MdtA-like C-terminal permuted SH3" evidence="3">
    <location>
        <begin position="709"/>
        <end position="766"/>
    </location>
</feature>
<feature type="compositionally biased region" description="Gly residues" evidence="1">
    <location>
        <begin position="499"/>
        <end position="508"/>
    </location>
</feature>
<dbReference type="Gene3D" id="2.40.420.20">
    <property type="match status" value="1"/>
</dbReference>
<gene>
    <name evidence="4" type="ORF">FF36_05631</name>
</gene>